<feature type="non-terminal residue" evidence="11">
    <location>
        <position position="1"/>
    </location>
</feature>
<keyword evidence="4 10" id="KW-0812">Transmembrane</keyword>
<dbReference type="GO" id="GO:0005886">
    <property type="term" value="C:plasma membrane"/>
    <property type="evidence" value="ECO:0007669"/>
    <property type="project" value="UniProtKB-SubCell"/>
</dbReference>
<evidence type="ECO:0000313" key="11">
    <source>
        <dbReference type="EMBL" id="KAF2896949.1"/>
    </source>
</evidence>
<keyword evidence="9" id="KW-0807">Transducer</keyword>
<keyword evidence="8" id="KW-0675">Receptor</keyword>
<accession>A0A8K0D0E3</accession>
<dbReference type="InterPro" id="IPR004117">
    <property type="entry name" value="7tm6_olfct_rcpt"/>
</dbReference>
<feature type="non-terminal residue" evidence="11">
    <location>
        <position position="285"/>
    </location>
</feature>
<feature type="transmembrane region" description="Helical" evidence="10">
    <location>
        <begin position="209"/>
        <end position="230"/>
    </location>
</feature>
<evidence type="ECO:0000256" key="2">
    <source>
        <dbReference type="ARBA" id="ARBA00022475"/>
    </source>
</evidence>
<evidence type="ECO:0000256" key="1">
    <source>
        <dbReference type="ARBA" id="ARBA00004651"/>
    </source>
</evidence>
<evidence type="ECO:0000256" key="6">
    <source>
        <dbReference type="ARBA" id="ARBA00022989"/>
    </source>
</evidence>
<dbReference type="GO" id="GO:0004984">
    <property type="term" value="F:olfactory receptor activity"/>
    <property type="evidence" value="ECO:0007669"/>
    <property type="project" value="InterPro"/>
</dbReference>
<reference evidence="11" key="1">
    <citation type="submission" date="2019-08" db="EMBL/GenBank/DDBJ databases">
        <title>The genome of the North American firefly Photinus pyralis.</title>
        <authorList>
            <consortium name="Photinus pyralis genome working group"/>
            <person name="Fallon T.R."/>
            <person name="Sander Lower S.E."/>
            <person name="Weng J.-K."/>
        </authorList>
    </citation>
    <scope>NUCLEOTIDE SEQUENCE</scope>
    <source>
        <strain evidence="11">TRF0915ILg1</strain>
        <tissue evidence="11">Whole body</tissue>
    </source>
</reference>
<dbReference type="OrthoDB" id="676979at2759"/>
<dbReference type="PANTHER" id="PTHR21137:SF35">
    <property type="entry name" value="ODORANT RECEPTOR 19A-RELATED"/>
    <property type="match status" value="1"/>
</dbReference>
<dbReference type="Pfam" id="PF02949">
    <property type="entry name" value="7tm_6"/>
    <property type="match status" value="1"/>
</dbReference>
<organism evidence="11 12">
    <name type="scientific">Ignelater luminosus</name>
    <name type="common">Cucubano</name>
    <name type="synonym">Pyrophorus luminosus</name>
    <dbReference type="NCBI Taxonomy" id="2038154"/>
    <lineage>
        <taxon>Eukaryota</taxon>
        <taxon>Metazoa</taxon>
        <taxon>Ecdysozoa</taxon>
        <taxon>Arthropoda</taxon>
        <taxon>Hexapoda</taxon>
        <taxon>Insecta</taxon>
        <taxon>Pterygota</taxon>
        <taxon>Neoptera</taxon>
        <taxon>Endopterygota</taxon>
        <taxon>Coleoptera</taxon>
        <taxon>Polyphaga</taxon>
        <taxon>Elateriformia</taxon>
        <taxon>Elateroidea</taxon>
        <taxon>Elateridae</taxon>
        <taxon>Agrypninae</taxon>
        <taxon>Pyrophorini</taxon>
        <taxon>Ignelater</taxon>
    </lineage>
</organism>
<proteinExistence type="predicted"/>
<keyword evidence="3" id="KW-0716">Sensory transduction</keyword>
<gene>
    <name evidence="11" type="ORF">ILUMI_09225</name>
</gene>
<dbReference type="Proteomes" id="UP000801492">
    <property type="component" value="Unassembled WGS sequence"/>
</dbReference>
<evidence type="ECO:0000256" key="5">
    <source>
        <dbReference type="ARBA" id="ARBA00022725"/>
    </source>
</evidence>
<evidence type="ECO:0008006" key="13">
    <source>
        <dbReference type="Google" id="ProtNLM"/>
    </source>
</evidence>
<evidence type="ECO:0000256" key="9">
    <source>
        <dbReference type="ARBA" id="ARBA00023224"/>
    </source>
</evidence>
<keyword evidence="2" id="KW-1003">Cell membrane</keyword>
<protein>
    <recommendedName>
        <fullName evidence="13">Odorant receptor</fullName>
    </recommendedName>
</protein>
<comment type="subcellular location">
    <subcellularLocation>
        <location evidence="1">Cell membrane</location>
        <topology evidence="1">Multi-pass membrane protein</topology>
    </subcellularLocation>
</comment>
<evidence type="ECO:0000256" key="4">
    <source>
        <dbReference type="ARBA" id="ARBA00022692"/>
    </source>
</evidence>
<dbReference type="AlphaFoldDB" id="A0A8K0D0E3"/>
<keyword evidence="7 10" id="KW-0472">Membrane</keyword>
<keyword evidence="12" id="KW-1185">Reference proteome</keyword>
<evidence type="ECO:0000256" key="8">
    <source>
        <dbReference type="ARBA" id="ARBA00023170"/>
    </source>
</evidence>
<feature type="transmembrane region" description="Helical" evidence="10">
    <location>
        <begin position="52"/>
        <end position="70"/>
    </location>
</feature>
<keyword evidence="6 10" id="KW-1133">Transmembrane helix</keyword>
<evidence type="ECO:0000256" key="7">
    <source>
        <dbReference type="ARBA" id="ARBA00023136"/>
    </source>
</evidence>
<dbReference type="EMBL" id="VTPC01004614">
    <property type="protein sequence ID" value="KAF2896949.1"/>
    <property type="molecule type" value="Genomic_DNA"/>
</dbReference>
<sequence length="285" mass="33150">VFGKVLIGAFQRKGLAKIIKDNQHLWDISKYPEELKDRFKLIFSTTVHLQKLFFYMTVVTMIAAIIRAYLSRQLALGVWLIEGHDIYYYFQFTVHGFMLFYSVVTQIVPIDEIFMTMCMMLIAHFTLLNYKLCKLSVGDILNEEDRARYIENLVSYIKYHEFLLRYAKELAGVYAPVMLNEYISLVTVLCAAMLILLESENTESMISQGLVAMCAFVQLSFYCIVGDYIADEAHEVSKAIYESDWYSRHIPEIKYYMPLIIQRSQKEIVFTAGNLYEINSRALLA</sequence>
<keyword evidence="5" id="KW-0552">Olfaction</keyword>
<evidence type="ECO:0000256" key="3">
    <source>
        <dbReference type="ARBA" id="ARBA00022606"/>
    </source>
</evidence>
<feature type="transmembrane region" description="Helical" evidence="10">
    <location>
        <begin position="86"/>
        <end position="107"/>
    </location>
</feature>
<feature type="transmembrane region" description="Helical" evidence="10">
    <location>
        <begin position="173"/>
        <end position="197"/>
    </location>
</feature>
<dbReference type="GO" id="GO:0005549">
    <property type="term" value="F:odorant binding"/>
    <property type="evidence" value="ECO:0007669"/>
    <property type="project" value="InterPro"/>
</dbReference>
<name>A0A8K0D0E3_IGNLU</name>
<evidence type="ECO:0000256" key="10">
    <source>
        <dbReference type="SAM" id="Phobius"/>
    </source>
</evidence>
<evidence type="ECO:0000313" key="12">
    <source>
        <dbReference type="Proteomes" id="UP000801492"/>
    </source>
</evidence>
<dbReference type="PANTHER" id="PTHR21137">
    <property type="entry name" value="ODORANT RECEPTOR"/>
    <property type="match status" value="1"/>
</dbReference>
<dbReference type="GO" id="GO:0007165">
    <property type="term" value="P:signal transduction"/>
    <property type="evidence" value="ECO:0007669"/>
    <property type="project" value="UniProtKB-KW"/>
</dbReference>
<comment type="caution">
    <text evidence="11">The sequence shown here is derived from an EMBL/GenBank/DDBJ whole genome shotgun (WGS) entry which is preliminary data.</text>
</comment>